<sequence length="214" mass="24774">MGLSDTFLADIEGPGSPEKAEVRPSSTNKNVIMIWPDVNSHSLERRKFVEEQNKDPEVLRLSQRAQPQEEADKVAECYHNQDGILLRKWRPTGAILEEEWRVVYQVVVPKVYRQDIIGLAHDTPLAGHLGISKTYLKILQHFYLPRIRNDVAKYCKSCHKCHFVGKPNQKIPLLPIQPLKNLSAEYSLIVLDLYKYQDWKCVFIDDHVYTHLLS</sequence>
<dbReference type="InterPro" id="IPR050951">
    <property type="entry name" value="Retrovirus_Pol_polyprotein"/>
</dbReference>
<evidence type="ECO:0000256" key="1">
    <source>
        <dbReference type="SAM" id="MobiDB-lite"/>
    </source>
</evidence>
<dbReference type="FunFam" id="1.10.340.70:FF:000001">
    <property type="entry name" value="Retrovirus-related Pol polyprotein from transposon gypsy-like Protein"/>
    <property type="match status" value="1"/>
</dbReference>
<dbReference type="EMBL" id="CAJPWZ010002390">
    <property type="protein sequence ID" value="CAG2237515.1"/>
    <property type="molecule type" value="Genomic_DNA"/>
</dbReference>
<proteinExistence type="predicted"/>
<organism evidence="3 4">
    <name type="scientific">Mytilus edulis</name>
    <name type="common">Blue mussel</name>
    <dbReference type="NCBI Taxonomy" id="6550"/>
    <lineage>
        <taxon>Eukaryota</taxon>
        <taxon>Metazoa</taxon>
        <taxon>Spiralia</taxon>
        <taxon>Lophotrochozoa</taxon>
        <taxon>Mollusca</taxon>
        <taxon>Bivalvia</taxon>
        <taxon>Autobranchia</taxon>
        <taxon>Pteriomorphia</taxon>
        <taxon>Mytilida</taxon>
        <taxon>Mytiloidea</taxon>
        <taxon>Mytilidae</taxon>
        <taxon>Mytilinae</taxon>
        <taxon>Mytilus</taxon>
    </lineage>
</organism>
<keyword evidence="4" id="KW-1185">Reference proteome</keyword>
<dbReference type="InterPro" id="IPR041588">
    <property type="entry name" value="Integrase_H2C2"/>
</dbReference>
<reference evidence="3" key="1">
    <citation type="submission" date="2021-03" db="EMBL/GenBank/DDBJ databases">
        <authorList>
            <person name="Bekaert M."/>
        </authorList>
    </citation>
    <scope>NUCLEOTIDE SEQUENCE</scope>
</reference>
<protein>
    <recommendedName>
        <fullName evidence="2">Integrase zinc-binding domain-containing protein</fullName>
    </recommendedName>
</protein>
<gene>
    <name evidence="3" type="ORF">MEDL_49954</name>
</gene>
<dbReference type="OrthoDB" id="6110546at2759"/>
<evidence type="ECO:0000313" key="4">
    <source>
        <dbReference type="Proteomes" id="UP000683360"/>
    </source>
</evidence>
<dbReference type="Gene3D" id="1.10.340.70">
    <property type="match status" value="1"/>
</dbReference>
<feature type="domain" description="Integrase zinc-binding" evidence="2">
    <location>
        <begin position="108"/>
        <end position="162"/>
    </location>
</feature>
<accession>A0A8S3TUI5</accession>
<evidence type="ECO:0000259" key="2">
    <source>
        <dbReference type="Pfam" id="PF17921"/>
    </source>
</evidence>
<name>A0A8S3TUI5_MYTED</name>
<comment type="caution">
    <text evidence="3">The sequence shown here is derived from an EMBL/GenBank/DDBJ whole genome shotgun (WGS) entry which is preliminary data.</text>
</comment>
<dbReference type="PANTHER" id="PTHR37984:SF15">
    <property type="entry name" value="INTEGRASE CATALYTIC DOMAIN-CONTAINING PROTEIN"/>
    <property type="match status" value="1"/>
</dbReference>
<dbReference type="Proteomes" id="UP000683360">
    <property type="component" value="Unassembled WGS sequence"/>
</dbReference>
<evidence type="ECO:0000313" key="3">
    <source>
        <dbReference type="EMBL" id="CAG2237515.1"/>
    </source>
</evidence>
<dbReference type="PANTHER" id="PTHR37984">
    <property type="entry name" value="PROTEIN CBG26694"/>
    <property type="match status" value="1"/>
</dbReference>
<dbReference type="AlphaFoldDB" id="A0A8S3TUI5"/>
<dbReference type="Pfam" id="PF17921">
    <property type="entry name" value="Integrase_H2C2"/>
    <property type="match status" value="1"/>
</dbReference>
<feature type="region of interest" description="Disordered" evidence="1">
    <location>
        <begin position="1"/>
        <end position="26"/>
    </location>
</feature>